<keyword evidence="3" id="KW-0032">Aminotransferase</keyword>
<reference evidence="3 4" key="1">
    <citation type="submission" date="2023-12" db="EMBL/GenBank/DDBJ databases">
        <title>A high-quality genome assembly for Dillenia turbinata (Dilleniales).</title>
        <authorList>
            <person name="Chanderbali A."/>
        </authorList>
    </citation>
    <scope>NUCLEOTIDE SEQUENCE [LARGE SCALE GENOMIC DNA]</scope>
    <source>
        <strain evidence="3">LSX21</strain>
        <tissue evidence="3">Leaf</tissue>
    </source>
</reference>
<feature type="compositionally biased region" description="Basic and acidic residues" evidence="1">
    <location>
        <begin position="431"/>
        <end position="453"/>
    </location>
</feature>
<dbReference type="InterPro" id="IPR015422">
    <property type="entry name" value="PyrdxlP-dep_Trfase_small"/>
</dbReference>
<dbReference type="InterPro" id="IPR000192">
    <property type="entry name" value="Aminotrans_V_dom"/>
</dbReference>
<evidence type="ECO:0000259" key="2">
    <source>
        <dbReference type="Pfam" id="PF00266"/>
    </source>
</evidence>
<sequence>MKSGCIGGASYPCLKGNCRQPLICFPEQHATNLSSSSSSAYRRDFAAKTASTFFPNTQFTNHESLPSLQESFTEFNQAYPEYSRTNNADQIRAEEYYHLSISNHVCLDYIGVGLLSHHQLQIQESRLNSMASASSLPPPQNLDLPFFSISYKSVNLKLQLLHGSHASGLEQAIKKRIMSFLNISENEYSMVFTANRTSAFKLLAESYPFQASQKLITVYDYESEAIEAMTDSSQKRGGKVMSAEFTWPRLRIQSEKLRKMLVSKRKKEKKRGLFVFPIQSRVTGARYPYLWMSIAQENGWHVLLDACALGPKDMDTFALSIFRPDFLICSFYKIFGENPSGLGCLFVKKSTVPILDASKSAGIVSIHPERKLFKLLVESSGTDTDLEQKTGVGQHEDYDTSSSFSGPISFQMAQSGISERGEASDGQENEINIKQKEVETPGTEEAKKSKNSEKPGSGRVSEHGSLEIECRGLDHVDSLGLTLISNRTRCLINWLVNALTKLQHPNTEKGAALVRIYGPKIKFDRGAAIAFNLYDWKGEKVEPVLVQKLADRNNISLSYGFLHHIWFSDKYTEEKEKVLEKRTFEAKEAAGNKTREKANMGITVVTAALGFLTNFEDINRLWAFVAQFLDADFVEKERWRYTALNQRMIEV</sequence>
<proteinExistence type="predicted"/>
<dbReference type="Pfam" id="PF00266">
    <property type="entry name" value="Aminotran_5"/>
    <property type="match status" value="1"/>
</dbReference>
<evidence type="ECO:0000256" key="1">
    <source>
        <dbReference type="SAM" id="MobiDB-lite"/>
    </source>
</evidence>
<accession>A0AAN8VR69</accession>
<organism evidence="3 4">
    <name type="scientific">Dillenia turbinata</name>
    <dbReference type="NCBI Taxonomy" id="194707"/>
    <lineage>
        <taxon>Eukaryota</taxon>
        <taxon>Viridiplantae</taxon>
        <taxon>Streptophyta</taxon>
        <taxon>Embryophyta</taxon>
        <taxon>Tracheophyta</taxon>
        <taxon>Spermatophyta</taxon>
        <taxon>Magnoliopsida</taxon>
        <taxon>eudicotyledons</taxon>
        <taxon>Gunneridae</taxon>
        <taxon>Pentapetalae</taxon>
        <taxon>Dilleniales</taxon>
        <taxon>Dilleniaceae</taxon>
        <taxon>Dillenia</taxon>
    </lineage>
</organism>
<evidence type="ECO:0000313" key="3">
    <source>
        <dbReference type="EMBL" id="KAK6936394.1"/>
    </source>
</evidence>
<dbReference type="PANTHER" id="PTHR14237">
    <property type="entry name" value="MOLYBDOPTERIN COFACTOR SULFURASE MOSC"/>
    <property type="match status" value="1"/>
</dbReference>
<feature type="region of interest" description="Disordered" evidence="1">
    <location>
        <begin position="384"/>
        <end position="462"/>
    </location>
</feature>
<keyword evidence="4" id="KW-1185">Reference proteome</keyword>
<dbReference type="GO" id="GO:0008483">
    <property type="term" value="F:transaminase activity"/>
    <property type="evidence" value="ECO:0007669"/>
    <property type="project" value="UniProtKB-KW"/>
</dbReference>
<name>A0AAN8VR69_9MAGN</name>
<dbReference type="Gene3D" id="3.40.640.10">
    <property type="entry name" value="Type I PLP-dependent aspartate aminotransferase-like (Major domain)"/>
    <property type="match status" value="1"/>
</dbReference>
<dbReference type="InterPro" id="IPR015424">
    <property type="entry name" value="PyrdxlP-dep_Trfase"/>
</dbReference>
<dbReference type="EMBL" id="JBAMMX010000007">
    <property type="protein sequence ID" value="KAK6936394.1"/>
    <property type="molecule type" value="Genomic_DNA"/>
</dbReference>
<dbReference type="SUPFAM" id="SSF53383">
    <property type="entry name" value="PLP-dependent transferases"/>
    <property type="match status" value="2"/>
</dbReference>
<feature type="compositionally biased region" description="Polar residues" evidence="1">
    <location>
        <begin position="400"/>
        <end position="417"/>
    </location>
</feature>
<protein>
    <submittedName>
        <fullName evidence="3">Aminotransferase class V domain</fullName>
    </submittedName>
</protein>
<feature type="domain" description="Aminotransferase class V" evidence="2">
    <location>
        <begin position="158"/>
        <end position="353"/>
    </location>
</feature>
<dbReference type="PANTHER" id="PTHR14237:SF88">
    <property type="entry name" value="PYRIDOXAL PHOSPHATE (PLP)-DEPENDENT TRANSFERASES SUPERFAMILY PROTEIN"/>
    <property type="match status" value="1"/>
</dbReference>
<gene>
    <name evidence="3" type="ORF">RJ641_033424</name>
</gene>
<dbReference type="InterPro" id="IPR015421">
    <property type="entry name" value="PyrdxlP-dep_Trfase_major"/>
</dbReference>
<evidence type="ECO:0000313" key="4">
    <source>
        <dbReference type="Proteomes" id="UP001370490"/>
    </source>
</evidence>
<dbReference type="Proteomes" id="UP001370490">
    <property type="component" value="Unassembled WGS sequence"/>
</dbReference>
<comment type="caution">
    <text evidence="3">The sequence shown here is derived from an EMBL/GenBank/DDBJ whole genome shotgun (WGS) entry which is preliminary data.</text>
</comment>
<dbReference type="AlphaFoldDB" id="A0AAN8VR69"/>
<keyword evidence="3" id="KW-0808">Transferase</keyword>
<dbReference type="Gene3D" id="3.90.1150.10">
    <property type="entry name" value="Aspartate Aminotransferase, domain 1"/>
    <property type="match status" value="1"/>
</dbReference>